<organism evidence="2 3">
    <name type="scientific">Sulfidibacter corallicola</name>
    <dbReference type="NCBI Taxonomy" id="2818388"/>
    <lineage>
        <taxon>Bacteria</taxon>
        <taxon>Pseudomonadati</taxon>
        <taxon>Acidobacteriota</taxon>
        <taxon>Holophagae</taxon>
        <taxon>Acanthopleuribacterales</taxon>
        <taxon>Acanthopleuribacteraceae</taxon>
        <taxon>Sulfidibacter</taxon>
    </lineage>
</organism>
<feature type="transmembrane region" description="Helical" evidence="1">
    <location>
        <begin position="40"/>
        <end position="59"/>
    </location>
</feature>
<evidence type="ECO:0000313" key="2">
    <source>
        <dbReference type="EMBL" id="QTD49179.1"/>
    </source>
</evidence>
<sequence length="318" mass="36497">MIEAELIGNRWALTKPGRLYLLAILLTFLISYLVNHNLLFMLASTFLALFLYNLAMLKVQFNKFRFHIKNPPELFARRIGTFEIHIENANRLLPVTHASIQVEVEGFDEPLTAPLAQLRPGREAALTFSLEPEKRGWLVLKSVVAESANPFGLVSRKQVFKLEQRLLVFPEVLDHVPELVSAEDTQRGFVSQQTGDYQYLAPYQPGDDVRMIHWKKSTLSVRPVIKKDLVRMRTADPRVFFPDTCNHFEQAIKVLTTWVLRYEGFEEWAVYTTEGLKLPNHRDQMLTILALIQPVSSAGAVELQRRGYRLLFASHIPA</sequence>
<gene>
    <name evidence="2" type="ORF">J3U87_26635</name>
</gene>
<dbReference type="AlphaFoldDB" id="A0A8A4TGI2"/>
<name>A0A8A4TGI2_SULCO</name>
<dbReference type="PANTHER" id="PTHR34351">
    <property type="entry name" value="SLR1927 PROTEIN-RELATED"/>
    <property type="match status" value="1"/>
</dbReference>
<reference evidence="2" key="1">
    <citation type="submission" date="2021-03" db="EMBL/GenBank/DDBJ databases">
        <title>Acanthopleuribacteraceae sp. M133.</title>
        <authorList>
            <person name="Wang G."/>
        </authorList>
    </citation>
    <scope>NUCLEOTIDE SEQUENCE</scope>
    <source>
        <strain evidence="2">M133</strain>
    </source>
</reference>
<dbReference type="RefSeq" id="WP_237378820.1">
    <property type="nucleotide sequence ID" value="NZ_CP071793.1"/>
</dbReference>
<keyword evidence="1" id="KW-0472">Membrane</keyword>
<dbReference type="KEGG" id="scor:J3U87_26635"/>
<keyword evidence="1" id="KW-1133">Transmembrane helix</keyword>
<feature type="transmembrane region" description="Helical" evidence="1">
    <location>
        <begin position="17"/>
        <end position="34"/>
    </location>
</feature>
<dbReference type="EMBL" id="CP071793">
    <property type="protein sequence ID" value="QTD49179.1"/>
    <property type="molecule type" value="Genomic_DNA"/>
</dbReference>
<keyword evidence="3" id="KW-1185">Reference proteome</keyword>
<proteinExistence type="predicted"/>
<protein>
    <recommendedName>
        <fullName evidence="4">DUF58 domain-containing protein</fullName>
    </recommendedName>
</protein>
<dbReference type="Proteomes" id="UP000663929">
    <property type="component" value="Chromosome"/>
</dbReference>
<keyword evidence="1" id="KW-0812">Transmembrane</keyword>
<dbReference type="PANTHER" id="PTHR34351:SF1">
    <property type="entry name" value="SLR1927 PROTEIN"/>
    <property type="match status" value="1"/>
</dbReference>
<evidence type="ECO:0000256" key="1">
    <source>
        <dbReference type="SAM" id="Phobius"/>
    </source>
</evidence>
<accession>A0A8A4TGI2</accession>
<evidence type="ECO:0008006" key="4">
    <source>
        <dbReference type="Google" id="ProtNLM"/>
    </source>
</evidence>
<evidence type="ECO:0000313" key="3">
    <source>
        <dbReference type="Proteomes" id="UP000663929"/>
    </source>
</evidence>